<keyword evidence="1" id="KW-1133">Transmembrane helix</keyword>
<dbReference type="AlphaFoldDB" id="A0A6J4E3A0"/>
<evidence type="ECO:0000313" key="3">
    <source>
        <dbReference type="EMBL" id="GJN55665.1"/>
    </source>
</evidence>
<sequence length="43" mass="5129">MPDFSEVPAYFWLLFALAVAIAVMRELRRERREDIGQPPRRKP</sequence>
<organism evidence="2 4">
    <name type="scientific">Pseudomonas tohonis</name>
    <dbReference type="NCBI Taxonomy" id="2725477"/>
    <lineage>
        <taxon>Bacteria</taxon>
        <taxon>Pseudomonadati</taxon>
        <taxon>Pseudomonadota</taxon>
        <taxon>Gammaproteobacteria</taxon>
        <taxon>Pseudomonadales</taxon>
        <taxon>Pseudomonadaceae</taxon>
        <taxon>Pseudomonas</taxon>
    </lineage>
</organism>
<reference evidence="2 4" key="1">
    <citation type="submission" date="2020-05" db="EMBL/GenBank/DDBJ databases">
        <title>Characterization of novel class B3 metallo-beta-lactamase from novel Pseudomonas species.</title>
        <authorList>
            <person name="Yamada K."/>
            <person name="Aoki K."/>
            <person name="Ishii Y."/>
        </authorList>
    </citation>
    <scope>NUCLEOTIDE SEQUENCE [LARGE SCALE GENOMIC DNA]</scope>
    <source>
        <strain evidence="2 4">TUM18999</strain>
        <strain evidence="3 5">TUM20286</strain>
    </source>
</reference>
<name>A0A6J4E3A0_9PSED</name>
<evidence type="ECO:0000313" key="2">
    <source>
        <dbReference type="EMBL" id="BCG24130.1"/>
    </source>
</evidence>
<dbReference type="EMBL" id="AP023189">
    <property type="protein sequence ID" value="BCG24130.1"/>
    <property type="molecule type" value="Genomic_DNA"/>
</dbReference>
<dbReference type="RefSeq" id="WP_274384541.1">
    <property type="nucleotide sequence ID" value="NZ_AP023189.1"/>
</dbReference>
<dbReference type="EMBL" id="BQKM01000020">
    <property type="protein sequence ID" value="GJN55665.1"/>
    <property type="molecule type" value="Genomic_DNA"/>
</dbReference>
<feature type="transmembrane region" description="Helical" evidence="1">
    <location>
        <begin position="7"/>
        <end position="24"/>
    </location>
</feature>
<evidence type="ECO:0000313" key="4">
    <source>
        <dbReference type="Proteomes" id="UP000509383"/>
    </source>
</evidence>
<accession>A0A6J4E3A0</accession>
<proteinExistence type="predicted"/>
<evidence type="ECO:0000256" key="1">
    <source>
        <dbReference type="SAM" id="Phobius"/>
    </source>
</evidence>
<dbReference type="Proteomes" id="UP000509383">
    <property type="component" value="Chromosome"/>
</dbReference>
<protein>
    <submittedName>
        <fullName evidence="2">Uncharacterized protein</fullName>
    </submittedName>
</protein>
<gene>
    <name evidence="2" type="ORF">TUM18999_23210</name>
    <name evidence="3" type="ORF">TUM20286_54170</name>
</gene>
<keyword evidence="1" id="KW-0812">Transmembrane</keyword>
<dbReference type="Proteomes" id="UP001054892">
    <property type="component" value="Unassembled WGS sequence"/>
</dbReference>
<keyword evidence="5" id="KW-1185">Reference proteome</keyword>
<dbReference type="KEGG" id="ptw:TUM18999_23210"/>
<evidence type="ECO:0000313" key="5">
    <source>
        <dbReference type="Proteomes" id="UP001054892"/>
    </source>
</evidence>
<keyword evidence="1" id="KW-0472">Membrane</keyword>